<dbReference type="Pfam" id="PF00010">
    <property type="entry name" value="HLH"/>
    <property type="match status" value="1"/>
</dbReference>
<dbReference type="PROSITE" id="PS50888">
    <property type="entry name" value="BHLH"/>
    <property type="match status" value="1"/>
</dbReference>
<feature type="non-terminal residue" evidence="2">
    <location>
        <position position="96"/>
    </location>
</feature>
<dbReference type="Gene3D" id="4.10.280.10">
    <property type="entry name" value="Helix-loop-helix DNA-binding domain"/>
    <property type="match status" value="1"/>
</dbReference>
<feature type="domain" description="BHLH" evidence="1">
    <location>
        <begin position="12"/>
        <end position="66"/>
    </location>
</feature>
<dbReference type="EMBL" id="CAJVPY010046701">
    <property type="protein sequence ID" value="CAG8810734.1"/>
    <property type="molecule type" value="Genomic_DNA"/>
</dbReference>
<evidence type="ECO:0000313" key="2">
    <source>
        <dbReference type="EMBL" id="CAG8810734.1"/>
    </source>
</evidence>
<keyword evidence="3" id="KW-1185">Reference proteome</keyword>
<comment type="caution">
    <text evidence="2">The sequence shown here is derived from an EMBL/GenBank/DDBJ whole genome shotgun (WGS) entry which is preliminary data.</text>
</comment>
<evidence type="ECO:0000259" key="1">
    <source>
        <dbReference type="PROSITE" id="PS50888"/>
    </source>
</evidence>
<gene>
    <name evidence="2" type="ORF">DERYTH_LOCUS25350</name>
</gene>
<name>A0A9N9K4F9_9GLOM</name>
<dbReference type="InterPro" id="IPR036638">
    <property type="entry name" value="HLH_DNA-bd_sf"/>
</dbReference>
<accession>A0A9N9K4F9</accession>
<dbReference type="GO" id="GO:0046983">
    <property type="term" value="F:protein dimerization activity"/>
    <property type="evidence" value="ECO:0007669"/>
    <property type="project" value="InterPro"/>
</dbReference>
<dbReference type="AlphaFoldDB" id="A0A9N9K4F9"/>
<protein>
    <submittedName>
        <fullName evidence="2">21009_t:CDS:1</fullName>
    </submittedName>
</protein>
<reference evidence="2" key="1">
    <citation type="submission" date="2021-06" db="EMBL/GenBank/DDBJ databases">
        <authorList>
            <person name="Kallberg Y."/>
            <person name="Tangrot J."/>
            <person name="Rosling A."/>
        </authorList>
    </citation>
    <scope>NUCLEOTIDE SEQUENCE</scope>
    <source>
        <strain evidence="2">MA453B</strain>
    </source>
</reference>
<proteinExistence type="predicted"/>
<organism evidence="2 3">
    <name type="scientific">Dentiscutata erythropus</name>
    <dbReference type="NCBI Taxonomy" id="1348616"/>
    <lineage>
        <taxon>Eukaryota</taxon>
        <taxon>Fungi</taxon>
        <taxon>Fungi incertae sedis</taxon>
        <taxon>Mucoromycota</taxon>
        <taxon>Glomeromycotina</taxon>
        <taxon>Glomeromycetes</taxon>
        <taxon>Diversisporales</taxon>
        <taxon>Gigasporaceae</taxon>
        <taxon>Dentiscutata</taxon>
    </lineage>
</organism>
<dbReference type="Proteomes" id="UP000789405">
    <property type="component" value="Unassembled WGS sequence"/>
</dbReference>
<sequence>KHKRNISQYLEEKRKIRVKEERERREDINNGLALLQKELKLSATYYNRKFSNAALLKKAVSEIQIKRNGLTHLQEKVNSLRAKCIKFKTELDNVKM</sequence>
<dbReference type="SUPFAM" id="SSF47459">
    <property type="entry name" value="HLH, helix-loop-helix DNA-binding domain"/>
    <property type="match status" value="1"/>
</dbReference>
<evidence type="ECO:0000313" key="3">
    <source>
        <dbReference type="Proteomes" id="UP000789405"/>
    </source>
</evidence>
<dbReference type="InterPro" id="IPR011598">
    <property type="entry name" value="bHLH_dom"/>
</dbReference>